<sequence>MGRHEPVTTHDQATVWNSINGKNDQALVLAGPAAITWSRFPAFTAPANGPSLKYQGPRPASSLLSPPSFARHSATVPLPQLDSFLVSNPSSTKGLCLQPAAMRFLLLLIAIVSVALGVALPAPGDDAEAPAIVAPEDPGNVTIADTADCVSGPPGCKHPLMAFYTQPFHRGTLWQVGYVEYDCKDKQADAKCVLADPYNHQDFGTLLKSKTPQWYRLQGKHKFICNIYETTDCTGNHYREIDRSVDDLRDIGWQNRIRSVKCWWKS</sequence>
<evidence type="ECO:0000313" key="3">
    <source>
        <dbReference type="Proteomes" id="UP000800094"/>
    </source>
</evidence>
<evidence type="ECO:0000256" key="1">
    <source>
        <dbReference type="SAM" id="Phobius"/>
    </source>
</evidence>
<keyword evidence="1" id="KW-0472">Membrane</keyword>
<evidence type="ECO:0000313" key="2">
    <source>
        <dbReference type="EMBL" id="KAF2247163.1"/>
    </source>
</evidence>
<keyword evidence="1" id="KW-1133">Transmembrane helix</keyword>
<protein>
    <submittedName>
        <fullName evidence="2">Uncharacterized protein</fullName>
    </submittedName>
</protein>
<feature type="transmembrane region" description="Helical" evidence="1">
    <location>
        <begin position="100"/>
        <end position="120"/>
    </location>
</feature>
<dbReference type="RefSeq" id="XP_033682167.1">
    <property type="nucleotide sequence ID" value="XM_033835642.1"/>
</dbReference>
<accession>A0A6A6ICE8</accession>
<proteinExistence type="predicted"/>
<dbReference type="OrthoDB" id="3800853at2759"/>
<name>A0A6A6ICE8_9PLEO</name>
<dbReference type="GeneID" id="54588972"/>
<gene>
    <name evidence="2" type="ORF">BU26DRAFT_606181</name>
</gene>
<reference evidence="2" key="1">
    <citation type="journal article" date="2020" name="Stud. Mycol.">
        <title>101 Dothideomycetes genomes: a test case for predicting lifestyles and emergence of pathogens.</title>
        <authorList>
            <person name="Haridas S."/>
            <person name="Albert R."/>
            <person name="Binder M."/>
            <person name="Bloem J."/>
            <person name="Labutti K."/>
            <person name="Salamov A."/>
            <person name="Andreopoulos B."/>
            <person name="Baker S."/>
            <person name="Barry K."/>
            <person name="Bills G."/>
            <person name="Bluhm B."/>
            <person name="Cannon C."/>
            <person name="Castanera R."/>
            <person name="Culley D."/>
            <person name="Daum C."/>
            <person name="Ezra D."/>
            <person name="Gonzalez J."/>
            <person name="Henrissat B."/>
            <person name="Kuo A."/>
            <person name="Liang C."/>
            <person name="Lipzen A."/>
            <person name="Lutzoni F."/>
            <person name="Magnuson J."/>
            <person name="Mondo S."/>
            <person name="Nolan M."/>
            <person name="Ohm R."/>
            <person name="Pangilinan J."/>
            <person name="Park H.-J."/>
            <person name="Ramirez L."/>
            <person name="Alfaro M."/>
            <person name="Sun H."/>
            <person name="Tritt A."/>
            <person name="Yoshinaga Y."/>
            <person name="Zwiers L.-H."/>
            <person name="Turgeon B."/>
            <person name="Goodwin S."/>
            <person name="Spatafora J."/>
            <person name="Crous P."/>
            <person name="Grigoriev I."/>
        </authorList>
    </citation>
    <scope>NUCLEOTIDE SEQUENCE</scope>
    <source>
        <strain evidence="2">CBS 122368</strain>
    </source>
</reference>
<dbReference type="Proteomes" id="UP000800094">
    <property type="component" value="Unassembled WGS sequence"/>
</dbReference>
<dbReference type="EMBL" id="ML987197">
    <property type="protein sequence ID" value="KAF2247163.1"/>
    <property type="molecule type" value="Genomic_DNA"/>
</dbReference>
<organism evidence="2 3">
    <name type="scientific">Trematosphaeria pertusa</name>
    <dbReference type="NCBI Taxonomy" id="390896"/>
    <lineage>
        <taxon>Eukaryota</taxon>
        <taxon>Fungi</taxon>
        <taxon>Dikarya</taxon>
        <taxon>Ascomycota</taxon>
        <taxon>Pezizomycotina</taxon>
        <taxon>Dothideomycetes</taxon>
        <taxon>Pleosporomycetidae</taxon>
        <taxon>Pleosporales</taxon>
        <taxon>Massarineae</taxon>
        <taxon>Trematosphaeriaceae</taxon>
        <taxon>Trematosphaeria</taxon>
    </lineage>
</organism>
<dbReference type="AlphaFoldDB" id="A0A6A6ICE8"/>
<keyword evidence="1" id="KW-0812">Transmembrane</keyword>
<keyword evidence="3" id="KW-1185">Reference proteome</keyword>